<organism evidence="2">
    <name type="scientific">marine metagenome</name>
    <dbReference type="NCBI Taxonomy" id="408172"/>
    <lineage>
        <taxon>unclassified sequences</taxon>
        <taxon>metagenomes</taxon>
        <taxon>ecological metagenomes</taxon>
    </lineage>
</organism>
<dbReference type="PANTHER" id="PTHR42879:SF2">
    <property type="entry name" value="3-OXOACYL-[ACYL-CARRIER-PROTEIN] REDUCTASE FABG"/>
    <property type="match status" value="1"/>
</dbReference>
<dbReference type="InterPro" id="IPR002347">
    <property type="entry name" value="SDR_fam"/>
</dbReference>
<dbReference type="PANTHER" id="PTHR42879">
    <property type="entry name" value="3-OXOACYL-(ACYL-CARRIER-PROTEIN) REDUCTASE"/>
    <property type="match status" value="1"/>
</dbReference>
<evidence type="ECO:0000313" key="2">
    <source>
        <dbReference type="EMBL" id="SVC35764.1"/>
    </source>
</evidence>
<dbReference type="Pfam" id="PF00106">
    <property type="entry name" value="adh_short"/>
    <property type="match status" value="1"/>
</dbReference>
<proteinExistence type="inferred from homology"/>
<dbReference type="SUPFAM" id="SSF51735">
    <property type="entry name" value="NAD(P)-binding Rossmann-fold domains"/>
    <property type="match status" value="1"/>
</dbReference>
<feature type="non-terminal residue" evidence="2">
    <location>
        <position position="70"/>
    </location>
</feature>
<dbReference type="AlphaFoldDB" id="A0A382LFW4"/>
<dbReference type="InterPro" id="IPR050259">
    <property type="entry name" value="SDR"/>
</dbReference>
<reference evidence="2" key="1">
    <citation type="submission" date="2018-05" db="EMBL/GenBank/DDBJ databases">
        <authorList>
            <person name="Lanie J.A."/>
            <person name="Ng W.-L."/>
            <person name="Kazmierczak K.M."/>
            <person name="Andrzejewski T.M."/>
            <person name="Davidsen T.M."/>
            <person name="Wayne K.J."/>
            <person name="Tettelin H."/>
            <person name="Glass J.I."/>
            <person name="Rusch D."/>
            <person name="Podicherti R."/>
            <person name="Tsui H.-C.T."/>
            <person name="Winkler M.E."/>
        </authorList>
    </citation>
    <scope>NUCLEOTIDE SEQUENCE</scope>
</reference>
<dbReference type="InterPro" id="IPR036291">
    <property type="entry name" value="NAD(P)-bd_dom_sf"/>
</dbReference>
<comment type="similarity">
    <text evidence="1">Belongs to the short-chain dehydrogenases/reductases (SDR) family.</text>
</comment>
<evidence type="ECO:0000256" key="1">
    <source>
        <dbReference type="ARBA" id="ARBA00006484"/>
    </source>
</evidence>
<sequence>MSAEQFSLKGRTALVTGSSTGLGKQMAIALGQAGARVALNYNNNEDRAAKAFAEFEATGAEGAMIRANVT</sequence>
<name>A0A382LFW4_9ZZZZ</name>
<accession>A0A382LFW4</accession>
<dbReference type="Gene3D" id="3.40.50.720">
    <property type="entry name" value="NAD(P)-binding Rossmann-like Domain"/>
    <property type="match status" value="1"/>
</dbReference>
<gene>
    <name evidence="2" type="ORF">METZ01_LOCUS288618</name>
</gene>
<dbReference type="EMBL" id="UINC01086892">
    <property type="protein sequence ID" value="SVC35764.1"/>
    <property type="molecule type" value="Genomic_DNA"/>
</dbReference>
<protein>
    <submittedName>
        <fullName evidence="2">Uncharacterized protein</fullName>
    </submittedName>
</protein>